<dbReference type="Pfam" id="PF02620">
    <property type="entry name" value="YceD"/>
    <property type="match status" value="1"/>
</dbReference>
<keyword evidence="3" id="KW-1185">Reference proteome</keyword>
<dbReference type="InterPro" id="IPR003772">
    <property type="entry name" value="YceD"/>
</dbReference>
<feature type="region of interest" description="Disordered" evidence="1">
    <location>
        <begin position="46"/>
        <end position="65"/>
    </location>
</feature>
<dbReference type="PANTHER" id="PTHR34374:SF1">
    <property type="entry name" value="LARGE RIBOSOMAL RNA SUBUNIT ACCUMULATION PROTEIN YCED HOMOLOG 1, CHLOROPLASTIC"/>
    <property type="match status" value="1"/>
</dbReference>
<sequence length="228" mass="24466">MSCPRDGPAAPAAGRRRGQSPFPPGVGSVSTESAITLSRLDSRSPLVVDTRPLGRQAGSMRSEERVVPAPAPLAVGMAGVPEGSDIELSLRFEAVMEGVLVTGEARTRYTAECSRCLDPVSEALEVGFQELFRYPSDDDGYEPVDEVDAGDEDEDYYLEGDLLDLEPVIRDVVVLALPQSPLCRDDCPGLCAECGVRLADVDPGHSHGEDLDPRWEALRRLREDSGGG</sequence>
<evidence type="ECO:0000256" key="1">
    <source>
        <dbReference type="SAM" id="MobiDB-lite"/>
    </source>
</evidence>
<feature type="compositionally biased region" description="Low complexity" evidence="1">
    <location>
        <begin position="1"/>
        <end position="13"/>
    </location>
</feature>
<dbReference type="PANTHER" id="PTHR34374">
    <property type="entry name" value="LARGE RIBOSOMAL RNA SUBUNIT ACCUMULATION PROTEIN YCED HOMOLOG 1, CHLOROPLASTIC"/>
    <property type="match status" value="1"/>
</dbReference>
<protein>
    <submittedName>
        <fullName evidence="2">DUF177 domain-containing protein</fullName>
    </submittedName>
</protein>
<dbReference type="EMBL" id="CP051627">
    <property type="protein sequence ID" value="UPT23142.1"/>
    <property type="molecule type" value="Genomic_DNA"/>
</dbReference>
<dbReference type="Proteomes" id="UP000832041">
    <property type="component" value="Chromosome"/>
</dbReference>
<gene>
    <name evidence="2" type="ORF">FOF52_21195</name>
</gene>
<organism evidence="2 3">
    <name type="scientific">Thermobifida alba</name>
    <name type="common">Thermomonospora alba</name>
    <dbReference type="NCBI Taxonomy" id="53522"/>
    <lineage>
        <taxon>Bacteria</taxon>
        <taxon>Bacillati</taxon>
        <taxon>Actinomycetota</taxon>
        <taxon>Actinomycetes</taxon>
        <taxon>Streptosporangiales</taxon>
        <taxon>Nocardiopsidaceae</taxon>
        <taxon>Thermobifida</taxon>
    </lineage>
</organism>
<evidence type="ECO:0000313" key="3">
    <source>
        <dbReference type="Proteomes" id="UP000832041"/>
    </source>
</evidence>
<proteinExistence type="predicted"/>
<name>A0ABY4L625_THEAE</name>
<reference evidence="2 3" key="1">
    <citation type="submission" date="2020-04" db="EMBL/GenBank/DDBJ databases">
        <title>Thermobifida alba genome sequencing and assembly.</title>
        <authorList>
            <person name="Luzics S."/>
            <person name="Horvath B."/>
            <person name="Nagy I."/>
            <person name="Toth A."/>
            <person name="Nagy I."/>
            <person name="Kukolya J."/>
        </authorList>
    </citation>
    <scope>NUCLEOTIDE SEQUENCE [LARGE SCALE GENOMIC DNA]</scope>
    <source>
        <strain evidence="2 3">DSM 43795</strain>
    </source>
</reference>
<evidence type="ECO:0000313" key="2">
    <source>
        <dbReference type="EMBL" id="UPT23142.1"/>
    </source>
</evidence>
<feature type="region of interest" description="Disordered" evidence="1">
    <location>
        <begin position="1"/>
        <end position="31"/>
    </location>
</feature>
<accession>A0ABY4L625</accession>